<evidence type="ECO:0000256" key="1">
    <source>
        <dbReference type="SAM" id="MobiDB-lite"/>
    </source>
</evidence>
<dbReference type="AlphaFoldDB" id="A0A1J1H371"/>
<dbReference type="KEGG" id="prel:PRELSG_0614100"/>
<evidence type="ECO:0000313" key="3">
    <source>
        <dbReference type="Proteomes" id="UP000220158"/>
    </source>
</evidence>
<accession>A0A1J1H371</accession>
<dbReference type="Proteomes" id="UP000220158">
    <property type="component" value="Chromosome 6"/>
</dbReference>
<dbReference type="VEuPathDB" id="PlasmoDB:PRELSG_0614100"/>
<organism evidence="2 3">
    <name type="scientific">Plasmodium relictum</name>
    <dbReference type="NCBI Taxonomy" id="85471"/>
    <lineage>
        <taxon>Eukaryota</taxon>
        <taxon>Sar</taxon>
        <taxon>Alveolata</taxon>
        <taxon>Apicomplexa</taxon>
        <taxon>Aconoidasida</taxon>
        <taxon>Haemosporida</taxon>
        <taxon>Plasmodiidae</taxon>
        <taxon>Plasmodium</taxon>
        <taxon>Plasmodium (Haemamoeba)</taxon>
    </lineage>
</organism>
<dbReference type="RefSeq" id="XP_028532174.1">
    <property type="nucleotide sequence ID" value="XM_028675602.1"/>
</dbReference>
<feature type="region of interest" description="Disordered" evidence="1">
    <location>
        <begin position="1"/>
        <end position="23"/>
    </location>
</feature>
<sequence>MEKKDILSIGEKNKNTKESPKRNKKQIQSLVYALKKYINKDEELKNRAYYFFPSDDTLDQILFNLCKFIPKDKDILETNKKLDIFDSDSFYDFINFDKDSWNSQNIMFDNILLDENKKKSKSSIFNLKDKNKNSLCIEWQGFVNEANGYAAIKIFAPFVFQEYYTYANRLVYFLFQKTKCLEIEDFLSYHKFINKVVPLYMKCKNKLCVKLSHIDASNDLYF</sequence>
<gene>
    <name evidence="2" type="ORF">PRELSG_0614100</name>
</gene>
<keyword evidence="3" id="KW-1185">Reference proteome</keyword>
<name>A0A1J1H371_PLARL</name>
<proteinExistence type="predicted"/>
<dbReference type="GeneID" id="39735267"/>
<protein>
    <submittedName>
        <fullName evidence="2">Uncharacterized protein</fullName>
    </submittedName>
</protein>
<dbReference type="OrthoDB" id="328505at2759"/>
<dbReference type="EMBL" id="LN835301">
    <property type="protein sequence ID" value="CRG99166.1"/>
    <property type="molecule type" value="Genomic_DNA"/>
</dbReference>
<dbReference type="OMA" id="IPLYMKC"/>
<feature type="compositionally biased region" description="Basic and acidic residues" evidence="1">
    <location>
        <begin position="1"/>
        <end position="21"/>
    </location>
</feature>
<reference evidence="2 3" key="1">
    <citation type="submission" date="2015-04" db="EMBL/GenBank/DDBJ databases">
        <authorList>
            <consortium name="Pathogen Informatics"/>
        </authorList>
    </citation>
    <scope>NUCLEOTIDE SEQUENCE [LARGE SCALE GENOMIC DNA]</scope>
    <source>
        <strain evidence="2 3">SGS1</strain>
    </source>
</reference>
<evidence type="ECO:0000313" key="2">
    <source>
        <dbReference type="EMBL" id="CRG99166.1"/>
    </source>
</evidence>